<feature type="compositionally biased region" description="Low complexity" evidence="1">
    <location>
        <begin position="486"/>
        <end position="516"/>
    </location>
</feature>
<evidence type="ECO:0000256" key="1">
    <source>
        <dbReference type="SAM" id="MobiDB-lite"/>
    </source>
</evidence>
<organism evidence="2 3">
    <name type="scientific">Ancylostoma ceylanicum</name>
    <dbReference type="NCBI Taxonomy" id="53326"/>
    <lineage>
        <taxon>Eukaryota</taxon>
        <taxon>Metazoa</taxon>
        <taxon>Ecdysozoa</taxon>
        <taxon>Nematoda</taxon>
        <taxon>Chromadorea</taxon>
        <taxon>Rhabditida</taxon>
        <taxon>Rhabditina</taxon>
        <taxon>Rhabditomorpha</taxon>
        <taxon>Strongyloidea</taxon>
        <taxon>Ancylostomatidae</taxon>
        <taxon>Ancylostomatinae</taxon>
        <taxon>Ancylostoma</taxon>
    </lineage>
</organism>
<feature type="region of interest" description="Disordered" evidence="1">
    <location>
        <begin position="72"/>
        <end position="94"/>
    </location>
</feature>
<feature type="region of interest" description="Disordered" evidence="1">
    <location>
        <begin position="389"/>
        <end position="518"/>
    </location>
</feature>
<reference evidence="3" key="1">
    <citation type="journal article" date="2015" name="Nat. Genet.">
        <title>The genome and transcriptome of the zoonotic hookworm Ancylostoma ceylanicum identify infection-specific gene families.</title>
        <authorList>
            <person name="Schwarz E.M."/>
            <person name="Hu Y."/>
            <person name="Antoshechkin I."/>
            <person name="Miller M.M."/>
            <person name="Sternberg P.W."/>
            <person name="Aroian R.V."/>
        </authorList>
    </citation>
    <scope>NUCLEOTIDE SEQUENCE</scope>
    <source>
        <strain evidence="3">HY135</strain>
    </source>
</reference>
<dbReference type="AlphaFoldDB" id="A0A016VHB5"/>
<feature type="compositionally biased region" description="Low complexity" evidence="1">
    <location>
        <begin position="436"/>
        <end position="475"/>
    </location>
</feature>
<name>A0A016VHB5_9BILA</name>
<dbReference type="EMBL" id="JARK01001346">
    <property type="protein sequence ID" value="EYC26820.1"/>
    <property type="molecule type" value="Genomic_DNA"/>
</dbReference>
<proteinExistence type="predicted"/>
<feature type="compositionally biased region" description="Low complexity" evidence="1">
    <location>
        <begin position="27"/>
        <end position="39"/>
    </location>
</feature>
<accession>A0A016VHB5</accession>
<dbReference type="OrthoDB" id="5896301at2759"/>
<evidence type="ECO:0000313" key="2">
    <source>
        <dbReference type="EMBL" id="EYC26820.1"/>
    </source>
</evidence>
<comment type="caution">
    <text evidence="2">The sequence shown here is derived from an EMBL/GenBank/DDBJ whole genome shotgun (WGS) entry which is preliminary data.</text>
</comment>
<sequence>MERKYETIKGKSHKTRATSKSRGPKVSSRASSVQSTQSVSEERHEPPEEQEFPSVTPFVFPTPVSYRIPRRSSIPAQAEDAPPATSNTSTAMEVDPAPDVTFAGMDARLLLSCVESIAGTDPLPHLRAPPTPHMTMQHYLPVDEPFTGHVPPPVLGTRRMTPLELAHNYAMGNFDAIDIPRSHDVESTSNAVPVEQRCALRLVQALTIATNFDHTFSLQQLSSRDLCMVDAFLRDDFLASLRDMLVEDATLPTPSQILYPSLKHLPIVAIVQSFQGIQRATTNLAQYCADITATSASWRTAVDLINTIERISVLEANVNTHRHIIDQHIFAAMNTTQDQITTFVDLLHQFAVSLVRLEHLQQAATAACAEAHLIQENLFKRLRTHFSAKKPLQESDAPTTEETPSREQWAPVTEIPPQLTTTTTTTLPSTRSKSVTQSTAAMNTSAAASTSTASAPRTTTSSISVTRPSSTSTTSLHDQPKRARLSRQSSTSSRGSTHSPSRASTSSTRHTTTTSRNPPPEGYSGCFFCGEHHYTTDCRQVTSLVERLTRVAGVGNCIRCLYHHSPEHCRRQKTCTHCGSLEHHSALCRKNRHVKDDIVGSPALFYDQMIALAHFNYEATLPTNN</sequence>
<protein>
    <submittedName>
        <fullName evidence="2">Uncharacterized protein</fullName>
    </submittedName>
</protein>
<gene>
    <name evidence="2" type="primary">Acey_s0010.g981</name>
    <name evidence="2" type="ORF">Y032_0010g981</name>
</gene>
<dbReference type="Proteomes" id="UP000024635">
    <property type="component" value="Unassembled WGS sequence"/>
</dbReference>
<keyword evidence="3" id="KW-1185">Reference proteome</keyword>
<feature type="compositionally biased region" description="Basic residues" evidence="1">
    <location>
        <begin position="10"/>
        <end position="23"/>
    </location>
</feature>
<feature type="region of interest" description="Disordered" evidence="1">
    <location>
        <begin position="1"/>
        <end position="58"/>
    </location>
</feature>
<evidence type="ECO:0000313" key="3">
    <source>
        <dbReference type="Proteomes" id="UP000024635"/>
    </source>
</evidence>